<reference evidence="3" key="1">
    <citation type="journal article" date="2012" name="Science">
        <title>Fermentation, hydrogen, and sulfur metabolism in multiple uncultivated bacterial phyla.</title>
        <authorList>
            <person name="Wrighton K.C."/>
            <person name="Thomas B.C."/>
            <person name="Sharon I."/>
            <person name="Miller C.S."/>
            <person name="Castelle C.J."/>
            <person name="VerBerkmoes N.C."/>
            <person name="Wilkins M.J."/>
            <person name="Hettich R.L."/>
            <person name="Lipton M.S."/>
            <person name="Williams K.H."/>
            <person name="Long P.E."/>
            <person name="Banfield J.F."/>
        </authorList>
    </citation>
    <scope>NUCLEOTIDE SEQUENCE [LARGE SCALE GENOMIC DNA]</scope>
</reference>
<keyword evidence="2" id="KW-0812">Transmembrane</keyword>
<evidence type="ECO:0000256" key="2">
    <source>
        <dbReference type="SAM" id="Phobius"/>
    </source>
</evidence>
<evidence type="ECO:0008006" key="4">
    <source>
        <dbReference type="Google" id="ProtNLM"/>
    </source>
</evidence>
<feature type="coiled-coil region" evidence="1">
    <location>
        <begin position="139"/>
        <end position="202"/>
    </location>
</feature>
<dbReference type="AlphaFoldDB" id="K1Z3Q7"/>
<comment type="caution">
    <text evidence="3">The sequence shown here is derived from an EMBL/GenBank/DDBJ whole genome shotgun (WGS) entry which is preliminary data.</text>
</comment>
<keyword evidence="2" id="KW-0472">Membrane</keyword>
<name>K1Z3Q7_9BACT</name>
<organism evidence="3">
    <name type="scientific">uncultured bacterium</name>
    <name type="common">gcode 4</name>
    <dbReference type="NCBI Taxonomy" id="1234023"/>
    <lineage>
        <taxon>Bacteria</taxon>
        <taxon>environmental samples</taxon>
    </lineage>
</organism>
<evidence type="ECO:0000313" key="3">
    <source>
        <dbReference type="EMBL" id="EKD44137.1"/>
    </source>
</evidence>
<protein>
    <recommendedName>
        <fullName evidence="4">DZANK-type domain-containing protein</fullName>
    </recommendedName>
</protein>
<feature type="transmembrane region" description="Helical" evidence="2">
    <location>
        <begin position="243"/>
        <end position="262"/>
    </location>
</feature>
<keyword evidence="1" id="KW-0175">Coiled coil</keyword>
<proteinExistence type="predicted"/>
<accession>K1Z3Q7</accession>
<sequence length="412" mass="47662">MISFSFKDKFSELWTKLTQIGENEPLSKLAFVAVIFLDIFILVTIFTGLADHTAQLPTLDQYIPYTCRDMVIGADQKSDTEKINIVRNNVVYNMPFMSEKYDYNTIPTSEIHPVCQKIKEDFDAINTKNSDINALYTTLNTIEQKRDALQYEINNLKQNYDTAVLEKIANMESEALKMQQEMSQKQGQLADYNRQIQGIQSQILADTTFKGIWEYVLGNNAEKQKLLESDFVVAEFWYPIKKLLMELAFLLPLFFVFLFWNTRSIRKNSGVQSFISSHLVVIAFIPIFWKILEAIFEIIPKRLIEQILTFLASFKLLALWYYVLVLLGILIGMFVIYIIQKKIFSRDRLNEKRISHGDCQSCGKHLPEHIIGGVIHCPFCGFHQYKTCPGCKKETPTTAKFCTVCGFKFEKK</sequence>
<keyword evidence="2" id="KW-1133">Transmembrane helix</keyword>
<feature type="transmembrane region" description="Helical" evidence="2">
    <location>
        <begin position="274"/>
        <end position="299"/>
    </location>
</feature>
<feature type="transmembrane region" description="Helical" evidence="2">
    <location>
        <begin position="319"/>
        <end position="339"/>
    </location>
</feature>
<gene>
    <name evidence="3" type="ORF">ACD_71C00227G0002</name>
</gene>
<dbReference type="EMBL" id="AMFJ01028958">
    <property type="protein sequence ID" value="EKD44137.1"/>
    <property type="molecule type" value="Genomic_DNA"/>
</dbReference>
<feature type="transmembrane region" description="Helical" evidence="2">
    <location>
        <begin position="29"/>
        <end position="50"/>
    </location>
</feature>
<evidence type="ECO:0000256" key="1">
    <source>
        <dbReference type="SAM" id="Coils"/>
    </source>
</evidence>